<feature type="compositionally biased region" description="Basic and acidic residues" evidence="1">
    <location>
        <begin position="77"/>
        <end position="94"/>
    </location>
</feature>
<reference evidence="2" key="1">
    <citation type="submission" date="2022-06" db="EMBL/GenBank/DDBJ databases">
        <title>Alkalicoccobacillus porphyridii sp. nov., isolated from a marine red alga, Porphyridium purpureum and reclassification of Shouchella plakortidis and Shouchella gibsonii as Alkalicoccobacillus plakortidis comb. nov. and Alkalicoccobacillus gibsonii comb. nov.</title>
        <authorList>
            <person name="Kim K.H."/>
            <person name="Lee J.K."/>
            <person name="Han D.M."/>
            <person name="Baek J.H."/>
            <person name="Jeon C.O."/>
        </authorList>
    </citation>
    <scope>NUCLEOTIDE SEQUENCE</scope>
    <source>
        <strain evidence="2">DSM 19153</strain>
    </source>
</reference>
<accession>A0ABT0XFQ7</accession>
<protein>
    <submittedName>
        <fullName evidence="2">Uncharacterized protein</fullName>
    </submittedName>
</protein>
<feature type="compositionally biased region" description="Polar residues" evidence="1">
    <location>
        <begin position="11"/>
        <end position="30"/>
    </location>
</feature>
<proteinExistence type="predicted"/>
<dbReference type="EMBL" id="JAMQJY010000001">
    <property type="protein sequence ID" value="MCM2674717.1"/>
    <property type="molecule type" value="Genomic_DNA"/>
</dbReference>
<comment type="caution">
    <text evidence="2">The sequence shown here is derived from an EMBL/GenBank/DDBJ whole genome shotgun (WGS) entry which is preliminary data.</text>
</comment>
<evidence type="ECO:0000256" key="1">
    <source>
        <dbReference type="SAM" id="MobiDB-lite"/>
    </source>
</evidence>
<dbReference type="Proteomes" id="UP001203665">
    <property type="component" value="Unassembled WGS sequence"/>
</dbReference>
<name>A0ABT0XFQ7_9BACI</name>
<feature type="compositionally biased region" description="Polar residues" evidence="1">
    <location>
        <begin position="40"/>
        <end position="57"/>
    </location>
</feature>
<sequence>MSFKPIEALGSLSNTFKGSKQQTQLQQRVQMNEAMLAEAQRQSDQNASKQTPRSDLNNAARFTASAKGNLPTKKRKKQEEPHSSPKSHHPDKGTYIDYST</sequence>
<evidence type="ECO:0000313" key="2">
    <source>
        <dbReference type="EMBL" id="MCM2674717.1"/>
    </source>
</evidence>
<dbReference type="RefSeq" id="WP_251604750.1">
    <property type="nucleotide sequence ID" value="NZ_JAMQJY010000001.1"/>
</dbReference>
<organism evidence="2 3">
    <name type="scientific">Alkalicoccobacillus plakortidis</name>
    <dbReference type="NCBI Taxonomy" id="444060"/>
    <lineage>
        <taxon>Bacteria</taxon>
        <taxon>Bacillati</taxon>
        <taxon>Bacillota</taxon>
        <taxon>Bacilli</taxon>
        <taxon>Bacillales</taxon>
        <taxon>Bacillaceae</taxon>
        <taxon>Alkalicoccobacillus</taxon>
    </lineage>
</organism>
<evidence type="ECO:0000313" key="3">
    <source>
        <dbReference type="Proteomes" id="UP001203665"/>
    </source>
</evidence>
<keyword evidence="3" id="KW-1185">Reference proteome</keyword>
<feature type="region of interest" description="Disordered" evidence="1">
    <location>
        <begin position="1"/>
        <end position="100"/>
    </location>
</feature>
<gene>
    <name evidence="2" type="ORF">NDM98_03805</name>
</gene>